<dbReference type="EMBL" id="CP080333">
    <property type="protein sequence ID" value="QYL15572.1"/>
    <property type="molecule type" value="Genomic_DNA"/>
</dbReference>
<dbReference type="InterPro" id="IPR025736">
    <property type="entry name" value="PucR_C-HTH_dom"/>
</dbReference>
<reference evidence="3 4" key="1">
    <citation type="submission" date="2021-07" db="EMBL/GenBank/DDBJ databases">
        <title>Whole genome sequencing of non-tuberculosis mycobacteria type-strains.</title>
        <authorList>
            <person name="Igarashi Y."/>
            <person name="Osugi A."/>
            <person name="Mitarai S."/>
        </authorList>
    </citation>
    <scope>NUCLEOTIDE SEQUENCE [LARGE SCALE GENOMIC DNA]</scope>
    <source>
        <strain evidence="3 4">JCM 16370</strain>
    </source>
</reference>
<dbReference type="InterPro" id="IPR042070">
    <property type="entry name" value="PucR_C-HTH_sf"/>
</dbReference>
<protein>
    <submittedName>
        <fullName evidence="3">Helix-turn-helix domain-containing protein</fullName>
    </submittedName>
</protein>
<dbReference type="RefSeq" id="WP_071942673.1">
    <property type="nucleotide sequence ID" value="NZ_BAAAVX010000083.1"/>
</dbReference>
<evidence type="ECO:0000259" key="1">
    <source>
        <dbReference type="Pfam" id="PF13556"/>
    </source>
</evidence>
<dbReference type="Gene3D" id="1.10.10.2840">
    <property type="entry name" value="PucR C-terminal helix-turn-helix domain"/>
    <property type="match status" value="1"/>
</dbReference>
<gene>
    <name evidence="3" type="ORF">K0O64_21070</name>
</gene>
<evidence type="ECO:0000313" key="3">
    <source>
        <dbReference type="EMBL" id="QYL15572.1"/>
    </source>
</evidence>
<evidence type="ECO:0000313" key="4">
    <source>
        <dbReference type="Proteomes" id="UP000825367"/>
    </source>
</evidence>
<dbReference type="Proteomes" id="UP000825367">
    <property type="component" value="Chromosome"/>
</dbReference>
<dbReference type="Pfam" id="PF14361">
    <property type="entry name" value="RsbRD_N"/>
    <property type="match status" value="1"/>
</dbReference>
<sequence>MISDNHESAIEGWQAVERTLEAMVDEVSVIAETVTTSIRSAQPVYVVIPEPEHRAAVALQVLNRLHALSEQRALSSSELAAATDLAAERAAGGVPIDALIAAYQVADAEIWRILVGRSTPPMIPLLPRIGTLMFEAIRETTAVMAGAHSRVARAIDGDRITLAHQFLECLEDPEQRAAASVIAARLRLEPRGNFVGLVWLPAPGVTKLSAHRSVVTLPPHLAADVVSRTVAGGRQEMVAQAGRLLEIVTQGPTGEMLAGRWGIGLARHGLAGAAESLSDARLAFGCTSTHRPVRIFERDWHEAILLAERDRLQALLAPVVEVAKANPHLAETVMAFAAADMSIAAAALAVHLHANSVTYRLDRWSQLTRLEVRSFIGLWQSVIACRLVAVNEPRQESVGG</sequence>
<organism evidence="3 4">
    <name type="scientific">Mycolicibacterium pallens</name>
    <dbReference type="NCBI Taxonomy" id="370524"/>
    <lineage>
        <taxon>Bacteria</taxon>
        <taxon>Bacillati</taxon>
        <taxon>Actinomycetota</taxon>
        <taxon>Actinomycetes</taxon>
        <taxon>Mycobacteriales</taxon>
        <taxon>Mycobacteriaceae</taxon>
        <taxon>Mycolicibacterium</taxon>
    </lineage>
</organism>
<proteinExistence type="predicted"/>
<dbReference type="InterPro" id="IPR025751">
    <property type="entry name" value="RsbRD_N_dom"/>
</dbReference>
<feature type="domain" description="RsbT co-antagonist protein RsbRD N-terminal" evidence="2">
    <location>
        <begin position="30"/>
        <end position="159"/>
    </location>
</feature>
<dbReference type="Pfam" id="PF13556">
    <property type="entry name" value="HTH_30"/>
    <property type="match status" value="1"/>
</dbReference>
<keyword evidence="4" id="KW-1185">Reference proteome</keyword>
<feature type="domain" description="PucR C-terminal helix-turn-helix" evidence="1">
    <location>
        <begin position="329"/>
        <end position="386"/>
    </location>
</feature>
<accession>A0ABX8VCR3</accession>
<evidence type="ECO:0000259" key="2">
    <source>
        <dbReference type="Pfam" id="PF14361"/>
    </source>
</evidence>
<name>A0ABX8VCR3_9MYCO</name>